<gene>
    <name evidence="3" type="ORF">FLK62_07530</name>
    <name evidence="4" type="ORF">J1G54_06310</name>
    <name evidence="2" type="ORF">N5925_01435</name>
    <name evidence="5" type="ORF">QBL01_07935</name>
</gene>
<evidence type="ECO:0000313" key="3">
    <source>
        <dbReference type="EMBL" id="QKY73098.1"/>
    </source>
</evidence>
<proteinExistence type="predicted"/>
<dbReference type="KEGG" id="hpas:JL26_04365"/>
<dbReference type="InterPro" id="IPR007360">
    <property type="entry name" value="SirB"/>
</dbReference>
<reference evidence="2" key="3">
    <citation type="submission" date="2022-09" db="EMBL/GenBank/DDBJ databases">
        <title>Molecular characterization of Glaesserella parasuis strains circulating in commercial swine farms using whole-genome sequencing.</title>
        <authorList>
            <person name="Mugabi R."/>
            <person name="Clavijo M."/>
            <person name="Li G."/>
        </authorList>
    </citation>
    <scope>NUCLEOTIDE SEQUENCE</scope>
    <source>
        <strain evidence="2">0435-53</strain>
    </source>
</reference>
<feature type="transmembrane region" description="Helical" evidence="1">
    <location>
        <begin position="64"/>
        <end position="82"/>
    </location>
</feature>
<dbReference type="EMBL" id="CP071491">
    <property type="protein sequence ID" value="QSX16023.1"/>
    <property type="molecule type" value="Genomic_DNA"/>
</dbReference>
<dbReference type="EMBL" id="CP041334">
    <property type="protein sequence ID" value="QKY73098.1"/>
    <property type="molecule type" value="Genomic_DNA"/>
</dbReference>
<dbReference type="AlphaFoldDB" id="A0A1T0A8S9"/>
<reference evidence="4" key="2">
    <citation type="submission" date="2021-03" db="EMBL/GenBank/DDBJ databases">
        <title>Characterization of a novel Integrative Conjugative Element in Glaesserella parasuis.</title>
        <authorList>
            <person name="Hu G."/>
            <person name="Sun H."/>
        </authorList>
    </citation>
    <scope>NUCLEOTIDE SEQUENCE</scope>
    <source>
        <strain evidence="4">GHP1807</strain>
    </source>
</reference>
<protein>
    <submittedName>
        <fullName evidence="3">Invasion protein expression up-regulator SirB</fullName>
    </submittedName>
    <submittedName>
        <fullName evidence="2">SirB2 family protein</fullName>
    </submittedName>
</protein>
<dbReference type="PANTHER" id="PTHR39594:SF1">
    <property type="entry name" value="PROTEIN YCHQ"/>
    <property type="match status" value="1"/>
</dbReference>
<dbReference type="Proteomes" id="UP001222296">
    <property type="component" value="Chromosome"/>
</dbReference>
<reference evidence="5" key="4">
    <citation type="submission" date="2023-04" db="EMBL/GenBank/DDBJ databases">
        <title>Molecular characterization of the Integrative and Conjugative elements harboring multidrug-resistance gene from Glaesserella (Haemophilus) parasuis.</title>
        <authorList>
            <person name="Che Y."/>
            <person name="Zhou L."/>
        </authorList>
    </citation>
    <scope>NUCLEOTIDE SEQUENCE</scope>
    <source>
        <strain evidence="5">Z44</strain>
    </source>
</reference>
<dbReference type="Proteomes" id="UP000509790">
    <property type="component" value="Chromosome"/>
</dbReference>
<evidence type="ECO:0000313" key="4">
    <source>
        <dbReference type="EMBL" id="QSX16023.1"/>
    </source>
</evidence>
<dbReference type="Proteomes" id="UP000662736">
    <property type="component" value="Chromosome"/>
</dbReference>
<dbReference type="Pfam" id="PF04247">
    <property type="entry name" value="SirB"/>
    <property type="match status" value="1"/>
</dbReference>
<name>A0A1T0A8S9_GLAPU</name>
<dbReference type="GeneID" id="66618766"/>
<dbReference type="PIRSF" id="PIRSF005610">
    <property type="entry name" value="SirB"/>
    <property type="match status" value="1"/>
</dbReference>
<keyword evidence="1" id="KW-0472">Membrane</keyword>
<dbReference type="EMBL" id="JAODIR010000004">
    <property type="protein sequence ID" value="MDD2167286.1"/>
    <property type="molecule type" value="Genomic_DNA"/>
</dbReference>
<keyword evidence="1" id="KW-0812">Transmembrane</keyword>
<evidence type="ECO:0000313" key="7">
    <source>
        <dbReference type="Proteomes" id="UP001148834"/>
    </source>
</evidence>
<dbReference type="PANTHER" id="PTHR39594">
    <property type="entry name" value="PROTEIN YCHQ"/>
    <property type="match status" value="1"/>
</dbReference>
<dbReference type="Proteomes" id="UP001148834">
    <property type="component" value="Unassembled WGS sequence"/>
</dbReference>
<feature type="transmembrane region" description="Helical" evidence="1">
    <location>
        <begin position="6"/>
        <end position="25"/>
    </location>
</feature>
<evidence type="ECO:0000256" key="1">
    <source>
        <dbReference type="SAM" id="Phobius"/>
    </source>
</evidence>
<keyword evidence="1" id="KW-1133">Transmembrane helix</keyword>
<sequence>MQTIFYTHIGLAYLSLMLLLVRGLLSARMVDWRQYKLLKIAPHAVDSLLLLSGVGIFVYFAMDFQTWILAKLFFLVMYIYYATKAFKKEQPFSLKHFILAVVSFMMVMMVATVK</sequence>
<evidence type="ECO:0000313" key="5">
    <source>
        <dbReference type="EMBL" id="WGE09187.1"/>
    </source>
</evidence>
<dbReference type="GO" id="GO:0005886">
    <property type="term" value="C:plasma membrane"/>
    <property type="evidence" value="ECO:0007669"/>
    <property type="project" value="TreeGrafter"/>
</dbReference>
<organism evidence="2 7">
    <name type="scientific">Glaesserella parasuis</name>
    <name type="common">Haemophilus parasuis</name>
    <dbReference type="NCBI Taxonomy" id="738"/>
    <lineage>
        <taxon>Bacteria</taxon>
        <taxon>Pseudomonadati</taxon>
        <taxon>Pseudomonadota</taxon>
        <taxon>Gammaproteobacteria</taxon>
        <taxon>Pasteurellales</taxon>
        <taxon>Pasteurellaceae</taxon>
        <taxon>Glaesserella</taxon>
    </lineage>
</organism>
<dbReference type="RefSeq" id="WP_010786816.1">
    <property type="nucleotide sequence ID" value="NZ_CBCRUP010000011.1"/>
</dbReference>
<feature type="transmembrane region" description="Helical" evidence="1">
    <location>
        <begin position="94"/>
        <end position="113"/>
    </location>
</feature>
<feature type="transmembrane region" description="Helical" evidence="1">
    <location>
        <begin position="37"/>
        <end position="58"/>
    </location>
</feature>
<accession>A0A1T0A8S9</accession>
<dbReference type="EMBL" id="CP121769">
    <property type="protein sequence ID" value="WGE09187.1"/>
    <property type="molecule type" value="Genomic_DNA"/>
</dbReference>
<evidence type="ECO:0000313" key="6">
    <source>
        <dbReference type="Proteomes" id="UP000509790"/>
    </source>
</evidence>
<evidence type="ECO:0000313" key="2">
    <source>
        <dbReference type="EMBL" id="MDD2167286.1"/>
    </source>
</evidence>
<reference evidence="3 6" key="1">
    <citation type="submission" date="2019-06" db="EMBL/GenBank/DDBJ databases">
        <title>Complete genome sequence of Haemophilus parasuis HPS412.</title>
        <authorList>
            <person name="Yang S."/>
            <person name="Huang C."/>
        </authorList>
    </citation>
    <scope>NUCLEOTIDE SEQUENCE [LARGE SCALE GENOMIC DNA]</scope>
    <source>
        <strain evidence="3 6">HPS412</strain>
    </source>
</reference>